<gene>
    <name evidence="2" type="primary">g8361</name>
    <name evidence="2" type="ORF">VP750_LOCUS7188</name>
</gene>
<feature type="region of interest" description="Disordered" evidence="1">
    <location>
        <begin position="1"/>
        <end position="492"/>
    </location>
</feature>
<dbReference type="InterPro" id="IPR010433">
    <property type="entry name" value="EIF-4B_pln"/>
</dbReference>
<dbReference type="EMBL" id="CAXHTA020000012">
    <property type="protein sequence ID" value="CAL5225529.1"/>
    <property type="molecule type" value="Genomic_DNA"/>
</dbReference>
<dbReference type="Pfam" id="PF06273">
    <property type="entry name" value="eIF-4B"/>
    <property type="match status" value="2"/>
</dbReference>
<feature type="compositionally biased region" description="Basic and acidic residues" evidence="1">
    <location>
        <begin position="237"/>
        <end position="252"/>
    </location>
</feature>
<name>A0ABP1G2R9_9CHLO</name>
<feature type="compositionally biased region" description="Pro residues" evidence="1">
    <location>
        <begin position="355"/>
        <end position="367"/>
    </location>
</feature>
<dbReference type="PANTHER" id="PTHR32091">
    <property type="entry name" value="EUKARYOTIC TRANSLATION INITIATION FACTOR 4B"/>
    <property type="match status" value="1"/>
</dbReference>
<feature type="compositionally biased region" description="Basic and acidic residues" evidence="1">
    <location>
        <begin position="375"/>
        <end position="419"/>
    </location>
</feature>
<feature type="compositionally biased region" description="Gly residues" evidence="1">
    <location>
        <begin position="183"/>
        <end position="192"/>
    </location>
</feature>
<sequence>MAGAWGMPTSGAWANQVDEEEQDRGGELEAPTSKPVATFSQNAAFPSLGEAAKKKDNKKDKKAKPTKMNLADFQTSYKPPSASRRPTVNDDQILSSLPTAPRTRGDDDAPSAGMGGAFKDYGGRDRGDGDRGRDRDRGGFFGRRDGSQDGSEGAEDDGPSRADVADDWGAQRKFVPSDRNSSFGGGSGGGGGFRDRRDEGRDEGEDAGPSRADTTDNWGASRKFEPSSAKTSSSGGFEDRPRTGFPDRRRDDFEDAGEDAGPSRADTEPRWGNKFVPSSSGGGFEDRERGGGFGDRDRSSSRGEDAWGRRPSEGEPPATGGAGRPRLKLAPRTKPLPVLEVTAEPKAPEPEKPSEPLPLPSGPPKPRANPFGAARPREEVLKEKGVDPVAADKEPERQAPDDSWTRKTQDVQEGMEKLPAEVAQGGEEEKPVEATASDDEDRAAAISSEPAAKEVSTVPMEAVDVTETKPLLAAEQDPAPRVQDAQTEPTAA</sequence>
<dbReference type="PANTHER" id="PTHR32091:SF20">
    <property type="entry name" value="EUKARYOTIC TRANSLATION INITIATION FACTOR 4B1"/>
    <property type="match status" value="1"/>
</dbReference>
<reference evidence="2 3" key="1">
    <citation type="submission" date="2024-06" db="EMBL/GenBank/DDBJ databases">
        <authorList>
            <person name="Kraege A."/>
            <person name="Thomma B."/>
        </authorList>
    </citation>
    <scope>NUCLEOTIDE SEQUENCE [LARGE SCALE GENOMIC DNA]</scope>
</reference>
<evidence type="ECO:0000313" key="3">
    <source>
        <dbReference type="Proteomes" id="UP001497392"/>
    </source>
</evidence>
<evidence type="ECO:0000256" key="1">
    <source>
        <dbReference type="SAM" id="MobiDB-lite"/>
    </source>
</evidence>
<keyword evidence="3" id="KW-1185">Reference proteome</keyword>
<accession>A0ABP1G2R9</accession>
<comment type="caution">
    <text evidence="2">The sequence shown here is derived from an EMBL/GenBank/DDBJ whole genome shotgun (WGS) entry which is preliminary data.</text>
</comment>
<feature type="compositionally biased region" description="Polar residues" evidence="1">
    <location>
        <begin position="72"/>
        <end position="98"/>
    </location>
</feature>
<feature type="compositionally biased region" description="Basic and acidic residues" evidence="1">
    <location>
        <begin position="284"/>
        <end position="313"/>
    </location>
</feature>
<feature type="compositionally biased region" description="Basic and acidic residues" evidence="1">
    <location>
        <begin position="121"/>
        <end position="147"/>
    </location>
</feature>
<proteinExistence type="predicted"/>
<organism evidence="2 3">
    <name type="scientific">Coccomyxa viridis</name>
    <dbReference type="NCBI Taxonomy" id="1274662"/>
    <lineage>
        <taxon>Eukaryota</taxon>
        <taxon>Viridiplantae</taxon>
        <taxon>Chlorophyta</taxon>
        <taxon>core chlorophytes</taxon>
        <taxon>Trebouxiophyceae</taxon>
        <taxon>Trebouxiophyceae incertae sedis</taxon>
        <taxon>Coccomyxaceae</taxon>
        <taxon>Coccomyxa</taxon>
    </lineage>
</organism>
<protein>
    <submittedName>
        <fullName evidence="2">G8361 protein</fullName>
    </submittedName>
</protein>
<dbReference type="Proteomes" id="UP001497392">
    <property type="component" value="Unassembled WGS sequence"/>
</dbReference>
<evidence type="ECO:0000313" key="2">
    <source>
        <dbReference type="EMBL" id="CAL5225529.1"/>
    </source>
</evidence>